<evidence type="ECO:0000313" key="3">
    <source>
        <dbReference type="Proteomes" id="UP000326396"/>
    </source>
</evidence>
<protein>
    <submittedName>
        <fullName evidence="2">Uncharacterized protein</fullName>
    </submittedName>
</protein>
<name>A0A5N6MM13_9ASTR</name>
<evidence type="ECO:0000256" key="1">
    <source>
        <dbReference type="SAM" id="SignalP"/>
    </source>
</evidence>
<feature type="signal peptide" evidence="1">
    <location>
        <begin position="1"/>
        <end position="19"/>
    </location>
</feature>
<feature type="chain" id="PRO_5024433689" evidence="1">
    <location>
        <begin position="20"/>
        <end position="102"/>
    </location>
</feature>
<organism evidence="2 3">
    <name type="scientific">Mikania micrantha</name>
    <name type="common">bitter vine</name>
    <dbReference type="NCBI Taxonomy" id="192012"/>
    <lineage>
        <taxon>Eukaryota</taxon>
        <taxon>Viridiplantae</taxon>
        <taxon>Streptophyta</taxon>
        <taxon>Embryophyta</taxon>
        <taxon>Tracheophyta</taxon>
        <taxon>Spermatophyta</taxon>
        <taxon>Magnoliopsida</taxon>
        <taxon>eudicotyledons</taxon>
        <taxon>Gunneridae</taxon>
        <taxon>Pentapetalae</taxon>
        <taxon>asterids</taxon>
        <taxon>campanulids</taxon>
        <taxon>Asterales</taxon>
        <taxon>Asteraceae</taxon>
        <taxon>Asteroideae</taxon>
        <taxon>Heliantheae alliance</taxon>
        <taxon>Eupatorieae</taxon>
        <taxon>Mikania</taxon>
    </lineage>
</organism>
<proteinExistence type="predicted"/>
<dbReference type="Proteomes" id="UP000326396">
    <property type="component" value="Linkage Group LG5"/>
</dbReference>
<evidence type="ECO:0000313" key="2">
    <source>
        <dbReference type="EMBL" id="KAD3641345.1"/>
    </source>
</evidence>
<dbReference type="OrthoDB" id="1784793at2759"/>
<accession>A0A5N6MM13</accession>
<gene>
    <name evidence="2" type="ORF">E3N88_30569</name>
</gene>
<comment type="caution">
    <text evidence="2">The sequence shown here is derived from an EMBL/GenBank/DDBJ whole genome shotgun (WGS) entry which is preliminary data.</text>
</comment>
<keyword evidence="1" id="KW-0732">Signal</keyword>
<keyword evidence="3" id="KW-1185">Reference proteome</keyword>
<dbReference type="AlphaFoldDB" id="A0A5N6MM13"/>
<dbReference type="EMBL" id="SZYD01000015">
    <property type="protein sequence ID" value="KAD3641345.1"/>
    <property type="molecule type" value="Genomic_DNA"/>
</dbReference>
<sequence length="102" mass="11420">MEKLSVFTLSLLITFMATGNEVMRVNAFQCIEERQVFNCDGCNLVCQVAHFRTSATGRCYSVEDDPATARCYCFASGETVVAAEDDGMTIGWLRRKCEWGGW</sequence>
<reference evidence="2 3" key="1">
    <citation type="submission" date="2019-05" db="EMBL/GenBank/DDBJ databases">
        <title>Mikania micrantha, genome provides insights into the molecular mechanism of rapid growth.</title>
        <authorList>
            <person name="Liu B."/>
        </authorList>
    </citation>
    <scope>NUCLEOTIDE SEQUENCE [LARGE SCALE GENOMIC DNA]</scope>
    <source>
        <strain evidence="2">NLD-2019</strain>
        <tissue evidence="2">Leaf</tissue>
    </source>
</reference>